<keyword evidence="4 6" id="KW-1133">Transmembrane helix</keyword>
<dbReference type="PANTHER" id="PTHR42920">
    <property type="entry name" value="OS03G0707200 PROTEIN-RELATED"/>
    <property type="match status" value="1"/>
</dbReference>
<feature type="transmembrane region" description="Helical" evidence="6">
    <location>
        <begin position="205"/>
        <end position="228"/>
    </location>
</feature>
<dbReference type="InterPro" id="IPR037185">
    <property type="entry name" value="EmrE-like"/>
</dbReference>
<dbReference type="EMBL" id="JAUSVR010000009">
    <property type="protein sequence ID" value="MDQ0512018.1"/>
    <property type="molecule type" value="Genomic_DNA"/>
</dbReference>
<comment type="caution">
    <text evidence="8">The sequence shown here is derived from an EMBL/GenBank/DDBJ whole genome shotgun (WGS) entry which is preliminary data.</text>
</comment>
<accession>A0ABU0LTH3</accession>
<dbReference type="InterPro" id="IPR051258">
    <property type="entry name" value="Diverse_Substrate_Transporter"/>
</dbReference>
<evidence type="ECO:0000313" key="9">
    <source>
        <dbReference type="Proteomes" id="UP001235094"/>
    </source>
</evidence>
<reference evidence="8 9" key="1">
    <citation type="submission" date="2023-07" db="EMBL/GenBank/DDBJ databases">
        <title>Genomic Encyclopedia of Type Strains, Phase IV (KMG-IV): sequencing the most valuable type-strain genomes for metagenomic binning, comparative biology and taxonomic classification.</title>
        <authorList>
            <person name="Goeker M."/>
        </authorList>
    </citation>
    <scope>NUCLEOTIDE SEQUENCE [LARGE SCALE GENOMIC DNA]</scope>
    <source>
        <strain evidence="8 9">DSM 15561</strain>
    </source>
</reference>
<dbReference type="Proteomes" id="UP001235094">
    <property type="component" value="Unassembled WGS sequence"/>
</dbReference>
<evidence type="ECO:0000259" key="7">
    <source>
        <dbReference type="Pfam" id="PF00892"/>
    </source>
</evidence>
<dbReference type="RefSeq" id="WP_306890698.1">
    <property type="nucleotide sequence ID" value="NZ_JAUSVR010000009.1"/>
</dbReference>
<keyword evidence="2" id="KW-1003">Cell membrane</keyword>
<feature type="transmembrane region" description="Helical" evidence="6">
    <location>
        <begin position="278"/>
        <end position="297"/>
    </location>
</feature>
<name>A0ABU0LTH3_9HYPH</name>
<dbReference type="InterPro" id="IPR000620">
    <property type="entry name" value="EamA_dom"/>
</dbReference>
<feature type="domain" description="EamA" evidence="7">
    <location>
        <begin position="179"/>
        <end position="318"/>
    </location>
</feature>
<feature type="transmembrane region" description="Helical" evidence="6">
    <location>
        <begin position="147"/>
        <end position="165"/>
    </location>
</feature>
<sequence length="329" mass="34080">MAFVADMLTPFVSRTAGTAREGLARSPAALAVLALSGAALLWSGNFLAGHLASGLIPPATLSAARWLLALLLLLPFTWREIRAQRAEIARRWPLWIAAGVLNIAVFTVLIYMGLAHTSLVNGSIIGSAAPIVVGLFGWLILAERTGLRTRLALAISTAGVALIVLRGDIGNLARLDLHFGDLMLFLGIAAFALYAVLLKRFPTRLSAAAALTVSIPFGLIALAPIAAWEIAAGGLATGGLSPADLGHAALIVVYVASLPTLGFVLWGRGVAVLGPTRAGQFLQLVPVFGTALAVGVLGEALSLHHALGFALVLAGLALCDRRLPQPARG</sequence>
<feature type="transmembrane region" description="Helical" evidence="6">
    <location>
        <begin position="54"/>
        <end position="74"/>
    </location>
</feature>
<proteinExistence type="predicted"/>
<protein>
    <submittedName>
        <fullName evidence="8">Drug/metabolite transporter (DMT)-like permease</fullName>
    </submittedName>
</protein>
<dbReference type="PANTHER" id="PTHR42920:SF11">
    <property type="entry name" value="INNER MEMBRANE PROTEIN YTFF"/>
    <property type="match status" value="1"/>
</dbReference>
<feature type="transmembrane region" description="Helical" evidence="6">
    <location>
        <begin position="120"/>
        <end position="140"/>
    </location>
</feature>
<evidence type="ECO:0000256" key="6">
    <source>
        <dbReference type="SAM" id="Phobius"/>
    </source>
</evidence>
<evidence type="ECO:0000256" key="2">
    <source>
        <dbReference type="ARBA" id="ARBA00022475"/>
    </source>
</evidence>
<evidence type="ECO:0000256" key="1">
    <source>
        <dbReference type="ARBA" id="ARBA00004651"/>
    </source>
</evidence>
<gene>
    <name evidence="8" type="ORF">QOZ99_002918</name>
</gene>
<evidence type="ECO:0000313" key="8">
    <source>
        <dbReference type="EMBL" id="MDQ0512018.1"/>
    </source>
</evidence>
<feature type="transmembrane region" description="Helical" evidence="6">
    <location>
        <begin position="177"/>
        <end position="198"/>
    </location>
</feature>
<feature type="domain" description="EamA" evidence="7">
    <location>
        <begin position="31"/>
        <end position="164"/>
    </location>
</feature>
<evidence type="ECO:0000256" key="3">
    <source>
        <dbReference type="ARBA" id="ARBA00022692"/>
    </source>
</evidence>
<keyword evidence="3 6" id="KW-0812">Transmembrane</keyword>
<feature type="transmembrane region" description="Helical" evidence="6">
    <location>
        <begin position="28"/>
        <end position="48"/>
    </location>
</feature>
<feature type="transmembrane region" description="Helical" evidence="6">
    <location>
        <begin position="248"/>
        <end position="266"/>
    </location>
</feature>
<dbReference type="Pfam" id="PF00892">
    <property type="entry name" value="EamA"/>
    <property type="match status" value="2"/>
</dbReference>
<feature type="transmembrane region" description="Helical" evidence="6">
    <location>
        <begin position="94"/>
        <end position="114"/>
    </location>
</feature>
<keyword evidence="5 6" id="KW-0472">Membrane</keyword>
<evidence type="ECO:0000256" key="4">
    <source>
        <dbReference type="ARBA" id="ARBA00022989"/>
    </source>
</evidence>
<comment type="subcellular location">
    <subcellularLocation>
        <location evidence="1">Cell membrane</location>
        <topology evidence="1">Multi-pass membrane protein</topology>
    </subcellularLocation>
</comment>
<keyword evidence="9" id="KW-1185">Reference proteome</keyword>
<organism evidence="8 9">
    <name type="scientific">Ancylobacter amanitiformis</name>
    <dbReference type="NCBI Taxonomy" id="217069"/>
    <lineage>
        <taxon>Bacteria</taxon>
        <taxon>Pseudomonadati</taxon>
        <taxon>Pseudomonadota</taxon>
        <taxon>Alphaproteobacteria</taxon>
        <taxon>Hyphomicrobiales</taxon>
        <taxon>Xanthobacteraceae</taxon>
        <taxon>Ancylobacter</taxon>
    </lineage>
</organism>
<dbReference type="SUPFAM" id="SSF103481">
    <property type="entry name" value="Multidrug resistance efflux transporter EmrE"/>
    <property type="match status" value="2"/>
</dbReference>
<evidence type="ECO:0000256" key="5">
    <source>
        <dbReference type="ARBA" id="ARBA00023136"/>
    </source>
</evidence>